<evidence type="ECO:0000256" key="1">
    <source>
        <dbReference type="SAM" id="MobiDB-lite"/>
    </source>
</evidence>
<sequence length="117" mass="12677">MWCIRELVAASPSRLCESQTLPTLKTLHVSQDTVDAAKDSADLRALMRTALQTSSDVEILGVLQIGREEMPEAIKVLQRVLERVGVGEAAAATTTMTEVKEDEEAAADEVREHADTG</sequence>
<reference evidence="2 3" key="1">
    <citation type="journal article" date="2020" name="ISME J.">
        <title>Uncovering the hidden diversity of litter-decomposition mechanisms in mushroom-forming fungi.</title>
        <authorList>
            <person name="Floudas D."/>
            <person name="Bentzer J."/>
            <person name="Ahren D."/>
            <person name="Johansson T."/>
            <person name="Persson P."/>
            <person name="Tunlid A."/>
        </authorList>
    </citation>
    <scope>NUCLEOTIDE SEQUENCE [LARGE SCALE GENOMIC DNA]</scope>
    <source>
        <strain evidence="2 3">CBS 661.87</strain>
    </source>
</reference>
<dbReference type="EMBL" id="JAACJP010000010">
    <property type="protein sequence ID" value="KAF5381779.1"/>
    <property type="molecule type" value="Genomic_DNA"/>
</dbReference>
<name>A0A8H5HEB6_9AGAR</name>
<feature type="compositionally biased region" description="Basic and acidic residues" evidence="1">
    <location>
        <begin position="108"/>
        <end position="117"/>
    </location>
</feature>
<gene>
    <name evidence="2" type="ORF">D9615_005379</name>
</gene>
<keyword evidence="3" id="KW-1185">Reference proteome</keyword>
<comment type="caution">
    <text evidence="2">The sequence shown here is derived from an EMBL/GenBank/DDBJ whole genome shotgun (WGS) entry which is preliminary data.</text>
</comment>
<organism evidence="2 3">
    <name type="scientific">Tricholomella constricta</name>
    <dbReference type="NCBI Taxonomy" id="117010"/>
    <lineage>
        <taxon>Eukaryota</taxon>
        <taxon>Fungi</taxon>
        <taxon>Dikarya</taxon>
        <taxon>Basidiomycota</taxon>
        <taxon>Agaricomycotina</taxon>
        <taxon>Agaricomycetes</taxon>
        <taxon>Agaricomycetidae</taxon>
        <taxon>Agaricales</taxon>
        <taxon>Tricholomatineae</taxon>
        <taxon>Lyophyllaceae</taxon>
        <taxon>Tricholomella</taxon>
    </lineage>
</organism>
<feature type="region of interest" description="Disordered" evidence="1">
    <location>
        <begin position="93"/>
        <end position="117"/>
    </location>
</feature>
<evidence type="ECO:0000313" key="3">
    <source>
        <dbReference type="Proteomes" id="UP000565441"/>
    </source>
</evidence>
<accession>A0A8H5HEB6</accession>
<evidence type="ECO:0000313" key="2">
    <source>
        <dbReference type="EMBL" id="KAF5381779.1"/>
    </source>
</evidence>
<dbReference type="AlphaFoldDB" id="A0A8H5HEB6"/>
<dbReference type="Proteomes" id="UP000565441">
    <property type="component" value="Unassembled WGS sequence"/>
</dbReference>
<proteinExistence type="predicted"/>
<protein>
    <submittedName>
        <fullName evidence="2">Uncharacterized protein</fullName>
    </submittedName>
</protein>
<dbReference type="OrthoDB" id="3067606at2759"/>